<proteinExistence type="predicted"/>
<sequence>LVLSIKRPLYIDKKLHKLRQHGLSASNVIIIFEHERLSLLYDNGKILDDISIFF</sequence>
<feature type="non-terminal residue" evidence="1">
    <location>
        <position position="1"/>
    </location>
</feature>
<accession>A0A0K2U7J2</accession>
<dbReference type="EMBL" id="HACA01016883">
    <property type="protein sequence ID" value="CDW34244.1"/>
    <property type="molecule type" value="Transcribed_RNA"/>
</dbReference>
<evidence type="ECO:0000313" key="1">
    <source>
        <dbReference type="EMBL" id="CDW34244.1"/>
    </source>
</evidence>
<organism evidence="1">
    <name type="scientific">Lepeophtheirus salmonis</name>
    <name type="common">Salmon louse</name>
    <name type="synonym">Caligus salmonis</name>
    <dbReference type="NCBI Taxonomy" id="72036"/>
    <lineage>
        <taxon>Eukaryota</taxon>
        <taxon>Metazoa</taxon>
        <taxon>Ecdysozoa</taxon>
        <taxon>Arthropoda</taxon>
        <taxon>Crustacea</taxon>
        <taxon>Multicrustacea</taxon>
        <taxon>Hexanauplia</taxon>
        <taxon>Copepoda</taxon>
        <taxon>Siphonostomatoida</taxon>
        <taxon>Caligidae</taxon>
        <taxon>Lepeophtheirus</taxon>
    </lineage>
</organism>
<reference evidence="1" key="1">
    <citation type="submission" date="2014-05" db="EMBL/GenBank/DDBJ databases">
        <authorList>
            <person name="Chronopoulou M."/>
        </authorList>
    </citation>
    <scope>NUCLEOTIDE SEQUENCE</scope>
    <source>
        <tissue evidence="1">Whole organism</tissue>
    </source>
</reference>
<name>A0A0K2U7J2_LEPSM</name>
<dbReference type="AlphaFoldDB" id="A0A0K2U7J2"/>
<protein>
    <submittedName>
        <fullName evidence="1">Uncharacterized protein</fullName>
    </submittedName>
</protein>